<reference evidence="4 5" key="1">
    <citation type="submission" date="2024-04" db="EMBL/GenBank/DDBJ databases">
        <title>A novel species isolated from cricket.</title>
        <authorList>
            <person name="Wang H.-C."/>
        </authorList>
    </citation>
    <scope>NUCLEOTIDE SEQUENCE [LARGE SCALE GENOMIC DNA]</scope>
    <source>
        <strain evidence="4 5">WL0021</strain>
    </source>
</reference>
<dbReference type="InterPro" id="IPR029442">
    <property type="entry name" value="GyrI-like"/>
</dbReference>
<accession>A0ABV0BGX3</accession>
<evidence type="ECO:0000313" key="5">
    <source>
        <dbReference type="Proteomes" id="UP001418637"/>
    </source>
</evidence>
<feature type="signal peptide" evidence="2">
    <location>
        <begin position="1"/>
        <end position="21"/>
    </location>
</feature>
<keyword evidence="5" id="KW-1185">Reference proteome</keyword>
<keyword evidence="2" id="KW-0732">Signal</keyword>
<sequence>MFASCGLWALTLATTSITSFAEEAPRATPTVGTTVGTGEPAPAATPATTTKAPEATPAPEAPVASPAVPAAGDTAPATQPIQERTDPPANYDTGQNHEVTAPEPLPDLTNVPTLVPMPKEPPDVQEVEIPAKPVAIISGDSTWDDSIVNLAEAFKKLDAALAKAGKKSAGRPVAVFTKSTEDGFSYDALIPLAEAPAADATALADNIRYGTSPIGKAIRFIHKDPYELISMTYEGIALYMENKNLVGKDELIEEYVTDITDQADKKTIVNIYIQLENTPQPAQKPAEQTN</sequence>
<feature type="domain" description="AraC effector-binding" evidence="3">
    <location>
        <begin position="122"/>
        <end position="276"/>
    </location>
</feature>
<dbReference type="Pfam" id="PF06445">
    <property type="entry name" value="GyrI-like"/>
    <property type="match status" value="1"/>
</dbReference>
<dbReference type="SMART" id="SM00871">
    <property type="entry name" value="AraC_E_bind"/>
    <property type="match status" value="1"/>
</dbReference>
<dbReference type="EMBL" id="JBBYXI010000001">
    <property type="protein sequence ID" value="MEN3929546.1"/>
    <property type="molecule type" value="Genomic_DNA"/>
</dbReference>
<feature type="compositionally biased region" description="Low complexity" evidence="1">
    <location>
        <begin position="26"/>
        <end position="72"/>
    </location>
</feature>
<protein>
    <submittedName>
        <fullName evidence="4">GyrI-like domain-containing protein</fullName>
    </submittedName>
</protein>
<evidence type="ECO:0000256" key="1">
    <source>
        <dbReference type="SAM" id="MobiDB-lite"/>
    </source>
</evidence>
<dbReference type="Proteomes" id="UP001418637">
    <property type="component" value="Unassembled WGS sequence"/>
</dbReference>
<gene>
    <name evidence="4" type="ORF">WJT86_00555</name>
</gene>
<dbReference type="RefSeq" id="WP_346335544.1">
    <property type="nucleotide sequence ID" value="NZ_JBBYXI010000001.1"/>
</dbReference>
<feature type="region of interest" description="Disordered" evidence="1">
    <location>
        <begin position="24"/>
        <end position="119"/>
    </location>
</feature>
<dbReference type="SUPFAM" id="SSF55136">
    <property type="entry name" value="Probable bacterial effector-binding domain"/>
    <property type="match status" value="1"/>
</dbReference>
<organism evidence="4 5">
    <name type="scientific">Hohaiivirga grylli</name>
    <dbReference type="NCBI Taxonomy" id="3133970"/>
    <lineage>
        <taxon>Bacteria</taxon>
        <taxon>Pseudomonadati</taxon>
        <taxon>Pseudomonadota</taxon>
        <taxon>Alphaproteobacteria</taxon>
        <taxon>Hyphomicrobiales</taxon>
        <taxon>Methylobacteriaceae</taxon>
        <taxon>Hohaiivirga</taxon>
    </lineage>
</organism>
<dbReference type="InterPro" id="IPR010499">
    <property type="entry name" value="AraC_E-bd"/>
</dbReference>
<proteinExistence type="predicted"/>
<dbReference type="Gene3D" id="3.20.80.10">
    <property type="entry name" value="Regulatory factor, effector binding domain"/>
    <property type="match status" value="1"/>
</dbReference>
<evidence type="ECO:0000256" key="2">
    <source>
        <dbReference type="SAM" id="SignalP"/>
    </source>
</evidence>
<evidence type="ECO:0000313" key="4">
    <source>
        <dbReference type="EMBL" id="MEN3929546.1"/>
    </source>
</evidence>
<comment type="caution">
    <text evidence="4">The sequence shown here is derived from an EMBL/GenBank/DDBJ whole genome shotgun (WGS) entry which is preliminary data.</text>
</comment>
<dbReference type="InterPro" id="IPR011256">
    <property type="entry name" value="Reg_factor_effector_dom_sf"/>
</dbReference>
<name>A0ABV0BGX3_9HYPH</name>
<evidence type="ECO:0000259" key="3">
    <source>
        <dbReference type="SMART" id="SM00871"/>
    </source>
</evidence>
<feature type="chain" id="PRO_5045885290" evidence="2">
    <location>
        <begin position="22"/>
        <end position="290"/>
    </location>
</feature>